<dbReference type="PANTHER" id="PTHR36449:SF1">
    <property type="entry name" value="ACETYLTRANSFERASE"/>
    <property type="match status" value="1"/>
</dbReference>
<dbReference type="EMBL" id="FTMK01000024">
    <property type="protein sequence ID" value="SIR08217.1"/>
    <property type="molecule type" value="Genomic_DNA"/>
</dbReference>
<name>A0A1N6Y0X5_9RHOB</name>
<evidence type="ECO:0000313" key="7">
    <source>
        <dbReference type="EMBL" id="SIR08217.1"/>
    </source>
</evidence>
<dbReference type="CDD" id="cd04301">
    <property type="entry name" value="NAT_SF"/>
    <property type="match status" value="1"/>
</dbReference>
<feature type="domain" description="N-acetyltransferase" evidence="6">
    <location>
        <begin position="9"/>
        <end position="168"/>
    </location>
</feature>
<accession>A0A1N6Y0X5</accession>
<dbReference type="SUPFAM" id="SSF55729">
    <property type="entry name" value="Acyl-CoA N-acyltransferases (Nat)"/>
    <property type="match status" value="1"/>
</dbReference>
<keyword evidence="3 7" id="KW-0808">Transferase</keyword>
<evidence type="ECO:0000256" key="1">
    <source>
        <dbReference type="ARBA" id="ARBA00022491"/>
    </source>
</evidence>
<dbReference type="GO" id="GO:0016747">
    <property type="term" value="F:acyltransferase activity, transferring groups other than amino-acyl groups"/>
    <property type="evidence" value="ECO:0007669"/>
    <property type="project" value="InterPro"/>
</dbReference>
<evidence type="ECO:0000259" key="6">
    <source>
        <dbReference type="PROSITE" id="PS51186"/>
    </source>
</evidence>
<dbReference type="Pfam" id="PF13508">
    <property type="entry name" value="Acetyltransf_7"/>
    <property type="match status" value="1"/>
</dbReference>
<proteinExistence type="predicted"/>
<reference evidence="7 8" key="1">
    <citation type="submission" date="2017-01" db="EMBL/GenBank/DDBJ databases">
        <authorList>
            <person name="Varghese N."/>
            <person name="Submissions S."/>
        </authorList>
    </citation>
    <scope>NUCLEOTIDE SEQUENCE [LARGE SCALE GENOMIC DNA]</scope>
    <source>
        <strain evidence="7 8">ATCC 700171</strain>
    </source>
</reference>
<evidence type="ECO:0000256" key="5">
    <source>
        <dbReference type="ARBA" id="ARBA00049880"/>
    </source>
</evidence>
<sequence>MGDVTRDMQPLRAPEPLSDDHLIDNFASGAPTLDTWLKRKARANHVSGASRTYVLCRDQRVVGFYALAAGSVSHDLAPRRLRQNMPDPIPVIVLGRLAVDVSEQGNGLGRALLRDAVLRITAAAHEVGIAAILVHALNDRAKAFYIEAGFAETVLEPMTLFLRIKDARALIGEG</sequence>
<evidence type="ECO:0000313" key="8">
    <source>
        <dbReference type="Proteomes" id="UP000323956"/>
    </source>
</evidence>
<dbReference type="RefSeq" id="WP_223191470.1">
    <property type="nucleotide sequence ID" value="NZ_FTMK01000024.1"/>
</dbReference>
<dbReference type="Gene3D" id="3.40.630.30">
    <property type="match status" value="1"/>
</dbReference>
<protein>
    <submittedName>
        <fullName evidence="7">Acetyltransferase (GNAT) domain-containing protein</fullName>
    </submittedName>
</protein>
<dbReference type="InterPro" id="IPR000182">
    <property type="entry name" value="GNAT_dom"/>
</dbReference>
<evidence type="ECO:0000256" key="3">
    <source>
        <dbReference type="ARBA" id="ARBA00022679"/>
    </source>
</evidence>
<evidence type="ECO:0000256" key="4">
    <source>
        <dbReference type="ARBA" id="ARBA00023315"/>
    </source>
</evidence>
<comment type="catalytic activity">
    <reaction evidence="5">
        <text>glycyl-tRNA(Gly) + acetyl-CoA = N-acetylglycyl-tRNA(Gly) + CoA + H(+)</text>
        <dbReference type="Rhea" id="RHEA:81867"/>
        <dbReference type="Rhea" id="RHEA-COMP:9683"/>
        <dbReference type="Rhea" id="RHEA-COMP:19766"/>
        <dbReference type="ChEBI" id="CHEBI:15378"/>
        <dbReference type="ChEBI" id="CHEBI:57287"/>
        <dbReference type="ChEBI" id="CHEBI:57288"/>
        <dbReference type="ChEBI" id="CHEBI:78522"/>
        <dbReference type="ChEBI" id="CHEBI:232036"/>
    </reaction>
</comment>
<dbReference type="Proteomes" id="UP000323956">
    <property type="component" value="Unassembled WGS sequence"/>
</dbReference>
<dbReference type="PROSITE" id="PS51186">
    <property type="entry name" value="GNAT"/>
    <property type="match status" value="1"/>
</dbReference>
<dbReference type="AlphaFoldDB" id="A0A1N6Y0X5"/>
<evidence type="ECO:0000256" key="2">
    <source>
        <dbReference type="ARBA" id="ARBA00022649"/>
    </source>
</evidence>
<keyword evidence="2" id="KW-1277">Toxin-antitoxin system</keyword>
<dbReference type="PANTHER" id="PTHR36449">
    <property type="entry name" value="ACETYLTRANSFERASE-RELATED"/>
    <property type="match status" value="1"/>
</dbReference>
<keyword evidence="4" id="KW-0012">Acyltransferase</keyword>
<gene>
    <name evidence="7" type="ORF">SAMN05421641_12411</name>
</gene>
<keyword evidence="1" id="KW-0678">Repressor</keyword>
<dbReference type="InterPro" id="IPR016181">
    <property type="entry name" value="Acyl_CoA_acyltransferase"/>
</dbReference>
<organism evidence="7 8">
    <name type="scientific">Paracoccus thiocyanatus</name>
    <dbReference type="NCBI Taxonomy" id="34006"/>
    <lineage>
        <taxon>Bacteria</taxon>
        <taxon>Pseudomonadati</taxon>
        <taxon>Pseudomonadota</taxon>
        <taxon>Alphaproteobacteria</taxon>
        <taxon>Rhodobacterales</taxon>
        <taxon>Paracoccaceae</taxon>
        <taxon>Paracoccus</taxon>
    </lineage>
</organism>